<dbReference type="SUPFAM" id="SSF46955">
    <property type="entry name" value="Putative DNA-binding domain"/>
    <property type="match status" value="1"/>
</dbReference>
<dbReference type="Gene3D" id="1.10.1660.10">
    <property type="match status" value="1"/>
</dbReference>
<accession>A0A6I6JH46</accession>
<evidence type="ECO:0000259" key="3">
    <source>
        <dbReference type="PROSITE" id="PS50937"/>
    </source>
</evidence>
<dbReference type="PANTHER" id="PTHR30204:SF90">
    <property type="entry name" value="HTH-TYPE TRANSCRIPTIONAL ACTIVATOR MTA"/>
    <property type="match status" value="1"/>
</dbReference>
<proteinExistence type="predicted"/>
<evidence type="ECO:0000313" key="5">
    <source>
        <dbReference type="Proteomes" id="UP000428328"/>
    </source>
</evidence>
<dbReference type="GO" id="GO:0003677">
    <property type="term" value="F:DNA binding"/>
    <property type="evidence" value="ECO:0007669"/>
    <property type="project" value="UniProtKB-KW"/>
</dbReference>
<feature type="domain" description="HTH merR-type" evidence="3">
    <location>
        <begin position="1"/>
        <end position="70"/>
    </location>
</feature>
<dbReference type="InterPro" id="IPR000551">
    <property type="entry name" value="MerR-type_HTH_dom"/>
</dbReference>
<evidence type="ECO:0000313" key="4">
    <source>
        <dbReference type="EMBL" id="QGY39833.1"/>
    </source>
</evidence>
<dbReference type="InterPro" id="IPR009061">
    <property type="entry name" value="DNA-bd_dom_put_sf"/>
</dbReference>
<dbReference type="PRINTS" id="PR00040">
    <property type="entry name" value="HTHMERR"/>
</dbReference>
<dbReference type="Proteomes" id="UP000428328">
    <property type="component" value="Chromosome"/>
</dbReference>
<keyword evidence="2" id="KW-0175">Coiled coil</keyword>
<dbReference type="KEGG" id="psel:GM415_06755"/>
<organism evidence="4 5">
    <name type="scientific">Pseudodesulfovibrio cashew</name>
    <dbReference type="NCBI Taxonomy" id="2678688"/>
    <lineage>
        <taxon>Bacteria</taxon>
        <taxon>Pseudomonadati</taxon>
        <taxon>Thermodesulfobacteriota</taxon>
        <taxon>Desulfovibrionia</taxon>
        <taxon>Desulfovibrionales</taxon>
        <taxon>Desulfovibrionaceae</taxon>
    </lineage>
</organism>
<dbReference type="PROSITE" id="PS50937">
    <property type="entry name" value="HTH_MERR_2"/>
    <property type="match status" value="1"/>
</dbReference>
<dbReference type="RefSeq" id="WP_158947058.1">
    <property type="nucleotide sequence ID" value="NZ_CP046400.1"/>
</dbReference>
<gene>
    <name evidence="4" type="ORF">GM415_06755</name>
</gene>
<keyword evidence="1" id="KW-0238">DNA-binding</keyword>
<name>A0A6I6JH46_9BACT</name>
<evidence type="ECO:0000256" key="1">
    <source>
        <dbReference type="ARBA" id="ARBA00023125"/>
    </source>
</evidence>
<reference evidence="4 5" key="1">
    <citation type="submission" date="2019-11" db="EMBL/GenBank/DDBJ databases">
        <authorList>
            <person name="Zheng R.K."/>
            <person name="Sun C.M."/>
        </authorList>
    </citation>
    <scope>NUCLEOTIDE SEQUENCE [LARGE SCALE GENOMIC DNA]</scope>
    <source>
        <strain evidence="4 5">SRB007</strain>
    </source>
</reference>
<dbReference type="InterPro" id="IPR047057">
    <property type="entry name" value="MerR_fam"/>
</dbReference>
<dbReference type="EMBL" id="CP046400">
    <property type="protein sequence ID" value="QGY39833.1"/>
    <property type="molecule type" value="Genomic_DNA"/>
</dbReference>
<dbReference type="SMART" id="SM00422">
    <property type="entry name" value="HTH_MERR"/>
    <property type="match status" value="1"/>
</dbReference>
<evidence type="ECO:0000256" key="2">
    <source>
        <dbReference type="SAM" id="Coils"/>
    </source>
</evidence>
<dbReference type="GO" id="GO:0003700">
    <property type="term" value="F:DNA-binding transcription factor activity"/>
    <property type="evidence" value="ECO:0007669"/>
    <property type="project" value="InterPro"/>
</dbReference>
<dbReference type="Pfam" id="PF13411">
    <property type="entry name" value="MerR_1"/>
    <property type="match status" value="1"/>
</dbReference>
<keyword evidence="5" id="KW-1185">Reference proteome</keyword>
<sequence>MYTVGRLARKHGLSRSTLLYYHRLGVLSPSGHSKGEYRSYSDADSARLGKICEYRRAGIPLKTIASMLDGDAETVVAEALERRLIELNEEMADLREQQRVVTRLLGRRDLVGACAGLDKEAWVALLEAAGFSEEDMQQWHVRFERGDPERHEAFLRRLAIPEEEIFAIRAASAKAG</sequence>
<dbReference type="AlphaFoldDB" id="A0A6I6JH46"/>
<dbReference type="PANTHER" id="PTHR30204">
    <property type="entry name" value="REDOX-CYCLING DRUG-SENSING TRANSCRIPTIONAL ACTIVATOR SOXR"/>
    <property type="match status" value="1"/>
</dbReference>
<feature type="coiled-coil region" evidence="2">
    <location>
        <begin position="77"/>
        <end position="104"/>
    </location>
</feature>
<protein>
    <submittedName>
        <fullName evidence="4">MerR family transcriptional regulator</fullName>
    </submittedName>
</protein>